<dbReference type="Pfam" id="PF01551">
    <property type="entry name" value="Peptidase_M23"/>
    <property type="match status" value="1"/>
</dbReference>
<comment type="caution">
    <text evidence="5">The sequence shown here is derived from an EMBL/GenBank/DDBJ whole genome shotgun (WGS) entry which is preliminary data.</text>
</comment>
<organism evidence="5 6">
    <name type="scientific">Arsenicicoccus piscis</name>
    <dbReference type="NCBI Taxonomy" id="673954"/>
    <lineage>
        <taxon>Bacteria</taxon>
        <taxon>Bacillati</taxon>
        <taxon>Actinomycetota</taxon>
        <taxon>Actinomycetes</taxon>
        <taxon>Micrococcales</taxon>
        <taxon>Intrasporangiaceae</taxon>
        <taxon>Arsenicicoccus</taxon>
    </lineage>
</organism>
<proteinExistence type="predicted"/>
<accession>A0ABQ6HM69</accession>
<evidence type="ECO:0000259" key="4">
    <source>
        <dbReference type="Pfam" id="PF01551"/>
    </source>
</evidence>
<dbReference type="EMBL" id="BSUJ01000001">
    <property type="protein sequence ID" value="GMA18589.1"/>
    <property type="molecule type" value="Genomic_DNA"/>
</dbReference>
<keyword evidence="2" id="KW-0175">Coiled coil</keyword>
<dbReference type="Gene3D" id="2.70.70.10">
    <property type="entry name" value="Glucose Permease (Domain IIA)"/>
    <property type="match status" value="1"/>
</dbReference>
<dbReference type="PANTHER" id="PTHR21666:SF289">
    <property type="entry name" value="L-ALA--D-GLU ENDOPEPTIDASE"/>
    <property type="match status" value="1"/>
</dbReference>
<dbReference type="InterPro" id="IPR050570">
    <property type="entry name" value="Cell_wall_metabolism_enzyme"/>
</dbReference>
<dbReference type="InterPro" id="IPR011055">
    <property type="entry name" value="Dup_hybrid_motif"/>
</dbReference>
<dbReference type="CDD" id="cd12797">
    <property type="entry name" value="M23_peptidase"/>
    <property type="match status" value="1"/>
</dbReference>
<feature type="coiled-coil region" evidence="2">
    <location>
        <begin position="209"/>
        <end position="299"/>
    </location>
</feature>
<dbReference type="Proteomes" id="UP001157109">
    <property type="component" value="Unassembled WGS sequence"/>
</dbReference>
<name>A0ABQ6HM69_9MICO</name>
<evidence type="ECO:0000256" key="3">
    <source>
        <dbReference type="SAM" id="MobiDB-lite"/>
    </source>
</evidence>
<evidence type="ECO:0000256" key="1">
    <source>
        <dbReference type="ARBA" id="ARBA00022729"/>
    </source>
</evidence>
<feature type="compositionally biased region" description="Polar residues" evidence="3">
    <location>
        <begin position="311"/>
        <end position="328"/>
    </location>
</feature>
<dbReference type="SUPFAM" id="SSF51261">
    <property type="entry name" value="Duplicated hybrid motif"/>
    <property type="match status" value="1"/>
</dbReference>
<protein>
    <submittedName>
        <fullName evidence="5">Metalloendopeptidase</fullName>
    </submittedName>
</protein>
<keyword evidence="1" id="KW-0732">Signal</keyword>
<keyword evidence="6" id="KW-1185">Reference proteome</keyword>
<feature type="domain" description="M23ase beta-sheet core" evidence="4">
    <location>
        <begin position="341"/>
        <end position="438"/>
    </location>
</feature>
<sequence>MLVPGGHLRAAAEDFMSARPGPAGRRRLGLPALLLAAGLGLGVAPTATATTDPGGDDLEAQKAAVDAAVAQLRGQLDETDADLATAYLELYRAQRQIPIAQRALTLAQQREATAVAKDKQLAAQLVAARAAEAASTKRLGAINAQITRTSTVIGQLASEMYQRSDLSDMSLLLQAQSPEELADRSSMIDAVSGIQSQAMRDLASVRAAAIAEEAHLEAIRTEVARLKDESAAAVVEAAAARKDAAAAKAAVDRLAAQKQTAASQVEARKQAEIDRLAQMDRESRQLSAQLAERARLAREAAARSKAAAPPTQGSGFLTRPANGQTTSGFGMRVHPVLHTQRMHTGLDWAVPCGTPVYAAADGTIISRQLKAAWGNQIIIDHGLVNGVNLTTTYNHLSSFAASGAVKRGQLIGYSGTTGWSTGCHLHFETWNDGTPVDPNTWL</sequence>
<gene>
    <name evidence="5" type="ORF">GCM10025862_06100</name>
</gene>
<feature type="region of interest" description="Disordered" evidence="3">
    <location>
        <begin position="301"/>
        <end position="330"/>
    </location>
</feature>
<reference evidence="6" key="1">
    <citation type="journal article" date="2019" name="Int. J. Syst. Evol. Microbiol.">
        <title>The Global Catalogue of Microorganisms (GCM) 10K type strain sequencing project: providing services to taxonomists for standard genome sequencing and annotation.</title>
        <authorList>
            <consortium name="The Broad Institute Genomics Platform"/>
            <consortium name="The Broad Institute Genome Sequencing Center for Infectious Disease"/>
            <person name="Wu L."/>
            <person name="Ma J."/>
        </authorList>
    </citation>
    <scope>NUCLEOTIDE SEQUENCE [LARGE SCALE GENOMIC DNA]</scope>
    <source>
        <strain evidence="6">NBRC 105830</strain>
    </source>
</reference>
<evidence type="ECO:0000313" key="6">
    <source>
        <dbReference type="Proteomes" id="UP001157109"/>
    </source>
</evidence>
<dbReference type="PANTHER" id="PTHR21666">
    <property type="entry name" value="PEPTIDASE-RELATED"/>
    <property type="match status" value="1"/>
</dbReference>
<dbReference type="InterPro" id="IPR016047">
    <property type="entry name" value="M23ase_b-sheet_dom"/>
</dbReference>
<evidence type="ECO:0000256" key="2">
    <source>
        <dbReference type="SAM" id="Coils"/>
    </source>
</evidence>
<evidence type="ECO:0000313" key="5">
    <source>
        <dbReference type="EMBL" id="GMA18589.1"/>
    </source>
</evidence>